<evidence type="ECO:0000313" key="3">
    <source>
        <dbReference type="Proteomes" id="UP001054945"/>
    </source>
</evidence>
<feature type="compositionally biased region" description="Basic residues" evidence="1">
    <location>
        <begin position="72"/>
        <end position="84"/>
    </location>
</feature>
<organism evidence="2 3">
    <name type="scientific">Caerostris extrusa</name>
    <name type="common">Bark spider</name>
    <name type="synonym">Caerostris bankana</name>
    <dbReference type="NCBI Taxonomy" id="172846"/>
    <lineage>
        <taxon>Eukaryota</taxon>
        <taxon>Metazoa</taxon>
        <taxon>Ecdysozoa</taxon>
        <taxon>Arthropoda</taxon>
        <taxon>Chelicerata</taxon>
        <taxon>Arachnida</taxon>
        <taxon>Araneae</taxon>
        <taxon>Araneomorphae</taxon>
        <taxon>Entelegynae</taxon>
        <taxon>Araneoidea</taxon>
        <taxon>Araneidae</taxon>
        <taxon>Caerostris</taxon>
    </lineage>
</organism>
<name>A0AAV4UWC2_CAEEX</name>
<gene>
    <name evidence="2" type="ORF">CEXT_8621</name>
</gene>
<sequence length="93" mass="10598">MCFLGFEKSIRRILAFVGERVVEKRITSISCSFRPNCSSVAYRNRVRPNMAAINATFLDNRNPSVAIDTGREKKKKRHFPKCGSKRGTFITTN</sequence>
<protein>
    <submittedName>
        <fullName evidence="2">Uncharacterized protein</fullName>
    </submittedName>
</protein>
<evidence type="ECO:0000256" key="1">
    <source>
        <dbReference type="SAM" id="MobiDB-lite"/>
    </source>
</evidence>
<evidence type="ECO:0000313" key="2">
    <source>
        <dbReference type="EMBL" id="GIY62026.1"/>
    </source>
</evidence>
<feature type="region of interest" description="Disordered" evidence="1">
    <location>
        <begin position="69"/>
        <end position="93"/>
    </location>
</feature>
<proteinExistence type="predicted"/>
<accession>A0AAV4UWC2</accession>
<reference evidence="2 3" key="1">
    <citation type="submission" date="2021-06" db="EMBL/GenBank/DDBJ databases">
        <title>Caerostris extrusa draft genome.</title>
        <authorList>
            <person name="Kono N."/>
            <person name="Arakawa K."/>
        </authorList>
    </citation>
    <scope>NUCLEOTIDE SEQUENCE [LARGE SCALE GENOMIC DNA]</scope>
</reference>
<dbReference type="Proteomes" id="UP001054945">
    <property type="component" value="Unassembled WGS sequence"/>
</dbReference>
<keyword evidence="3" id="KW-1185">Reference proteome</keyword>
<dbReference type="AlphaFoldDB" id="A0AAV4UWC2"/>
<dbReference type="EMBL" id="BPLR01013566">
    <property type="protein sequence ID" value="GIY62026.1"/>
    <property type="molecule type" value="Genomic_DNA"/>
</dbReference>
<comment type="caution">
    <text evidence="2">The sequence shown here is derived from an EMBL/GenBank/DDBJ whole genome shotgun (WGS) entry which is preliminary data.</text>
</comment>